<keyword evidence="3" id="KW-1185">Reference proteome</keyword>
<sequence>MHSALISSWRSRRAGRPRPRVAYAATLLHPEGVGIVFRLGMSSDAASWTLGRTPIVSCRTVSTLGKVAIGLSSKEWPPDVVTEGTRGRRTLPESRREHADIDMIAQ</sequence>
<evidence type="ECO:0000313" key="2">
    <source>
        <dbReference type="EMBL" id="TBU55471.1"/>
    </source>
</evidence>
<reference evidence="2 3" key="1">
    <citation type="submission" date="2019-01" db="EMBL/GenBank/DDBJ databases">
        <title>Draft genome sequences of three monokaryotic isolates of the white-rot basidiomycete fungus Dichomitus squalens.</title>
        <authorList>
            <consortium name="DOE Joint Genome Institute"/>
            <person name="Lopez S.C."/>
            <person name="Andreopoulos B."/>
            <person name="Pangilinan J."/>
            <person name="Lipzen A."/>
            <person name="Riley R."/>
            <person name="Ahrendt S."/>
            <person name="Ng V."/>
            <person name="Barry K."/>
            <person name="Daum C."/>
            <person name="Grigoriev I.V."/>
            <person name="Hilden K.S."/>
            <person name="Makela M.R."/>
            <person name="de Vries R.P."/>
        </authorList>
    </citation>
    <scope>NUCLEOTIDE SEQUENCE [LARGE SCALE GENOMIC DNA]</scope>
    <source>
        <strain evidence="2 3">CBS 464.89</strain>
    </source>
</reference>
<dbReference type="AlphaFoldDB" id="A0A4Q9PML2"/>
<evidence type="ECO:0000313" key="3">
    <source>
        <dbReference type="Proteomes" id="UP000292082"/>
    </source>
</evidence>
<gene>
    <name evidence="2" type="ORF">BD310DRAFT_933700</name>
</gene>
<organism evidence="2 3">
    <name type="scientific">Dichomitus squalens</name>
    <dbReference type="NCBI Taxonomy" id="114155"/>
    <lineage>
        <taxon>Eukaryota</taxon>
        <taxon>Fungi</taxon>
        <taxon>Dikarya</taxon>
        <taxon>Basidiomycota</taxon>
        <taxon>Agaricomycotina</taxon>
        <taxon>Agaricomycetes</taxon>
        <taxon>Polyporales</taxon>
        <taxon>Polyporaceae</taxon>
        <taxon>Dichomitus</taxon>
    </lineage>
</organism>
<name>A0A4Q9PML2_9APHY</name>
<proteinExistence type="predicted"/>
<feature type="region of interest" description="Disordered" evidence="1">
    <location>
        <begin position="78"/>
        <end position="106"/>
    </location>
</feature>
<protein>
    <submittedName>
        <fullName evidence="2">Uncharacterized protein</fullName>
    </submittedName>
</protein>
<dbReference type="EMBL" id="ML145168">
    <property type="protein sequence ID" value="TBU55471.1"/>
    <property type="molecule type" value="Genomic_DNA"/>
</dbReference>
<dbReference type="Proteomes" id="UP000292082">
    <property type="component" value="Unassembled WGS sequence"/>
</dbReference>
<evidence type="ECO:0000256" key="1">
    <source>
        <dbReference type="SAM" id="MobiDB-lite"/>
    </source>
</evidence>
<accession>A0A4Q9PML2</accession>
<feature type="compositionally biased region" description="Basic and acidic residues" evidence="1">
    <location>
        <begin position="90"/>
        <end position="106"/>
    </location>
</feature>